<feature type="compositionally biased region" description="Polar residues" evidence="1">
    <location>
        <begin position="22"/>
        <end position="42"/>
    </location>
</feature>
<accession>A0A9W9SXT4</accession>
<dbReference type="Proteomes" id="UP001150942">
    <property type="component" value="Unassembled WGS sequence"/>
</dbReference>
<dbReference type="EMBL" id="JAPQKQ010000003">
    <property type="protein sequence ID" value="KAJ5202189.1"/>
    <property type="molecule type" value="Genomic_DNA"/>
</dbReference>
<dbReference type="AlphaFoldDB" id="A0A9W9SXT4"/>
<gene>
    <name evidence="2" type="ORF">N7449_004268</name>
</gene>
<reference evidence="2" key="2">
    <citation type="journal article" date="2023" name="IMA Fungus">
        <title>Comparative genomic study of the Penicillium genus elucidates a diverse pangenome and 15 lateral gene transfer events.</title>
        <authorList>
            <person name="Petersen C."/>
            <person name="Sorensen T."/>
            <person name="Nielsen M.R."/>
            <person name="Sondergaard T.E."/>
            <person name="Sorensen J.L."/>
            <person name="Fitzpatrick D.A."/>
            <person name="Frisvad J.C."/>
            <person name="Nielsen K.L."/>
        </authorList>
    </citation>
    <scope>NUCLEOTIDE SEQUENCE</scope>
    <source>
        <strain evidence="2">IBT 20477</strain>
    </source>
</reference>
<reference evidence="2" key="1">
    <citation type="submission" date="2022-11" db="EMBL/GenBank/DDBJ databases">
        <authorList>
            <person name="Petersen C."/>
        </authorList>
    </citation>
    <scope>NUCLEOTIDE SEQUENCE</scope>
    <source>
        <strain evidence="2">IBT 20477</strain>
    </source>
</reference>
<organism evidence="2 3">
    <name type="scientific">Penicillium cf. viridicatum</name>
    <dbReference type="NCBI Taxonomy" id="2972119"/>
    <lineage>
        <taxon>Eukaryota</taxon>
        <taxon>Fungi</taxon>
        <taxon>Dikarya</taxon>
        <taxon>Ascomycota</taxon>
        <taxon>Pezizomycotina</taxon>
        <taxon>Eurotiomycetes</taxon>
        <taxon>Eurotiomycetidae</taxon>
        <taxon>Eurotiales</taxon>
        <taxon>Aspergillaceae</taxon>
        <taxon>Penicillium</taxon>
    </lineage>
</organism>
<feature type="compositionally biased region" description="Basic and acidic residues" evidence="1">
    <location>
        <begin position="43"/>
        <end position="60"/>
    </location>
</feature>
<protein>
    <submittedName>
        <fullName evidence="2">Uncharacterized protein</fullName>
    </submittedName>
</protein>
<comment type="caution">
    <text evidence="2">The sequence shown here is derived from an EMBL/GenBank/DDBJ whole genome shotgun (WGS) entry which is preliminary data.</text>
</comment>
<dbReference type="OrthoDB" id="4364898at2759"/>
<proteinExistence type="predicted"/>
<keyword evidence="3" id="KW-1185">Reference proteome</keyword>
<evidence type="ECO:0000313" key="3">
    <source>
        <dbReference type="Proteomes" id="UP001150942"/>
    </source>
</evidence>
<evidence type="ECO:0000256" key="1">
    <source>
        <dbReference type="SAM" id="MobiDB-lite"/>
    </source>
</evidence>
<feature type="region of interest" description="Disordered" evidence="1">
    <location>
        <begin position="22"/>
        <end position="70"/>
    </location>
</feature>
<sequence length="70" mass="7889">MIDSKKRDKEANLLDVFQKSLDGTATNDEDQANANECSNKSSTETKEPDETQNAEKETRLIGRLFKPKKS</sequence>
<name>A0A9W9SXT4_9EURO</name>
<evidence type="ECO:0000313" key="2">
    <source>
        <dbReference type="EMBL" id="KAJ5202189.1"/>
    </source>
</evidence>